<evidence type="ECO:0000313" key="2">
    <source>
        <dbReference type="EMBL" id="EFI95739.1"/>
    </source>
</evidence>
<organism evidence="3">
    <name type="scientific">Schizophyllum commune (strain H4-8 / FGSC 9210)</name>
    <name type="common">Split gill fungus</name>
    <dbReference type="NCBI Taxonomy" id="578458"/>
    <lineage>
        <taxon>Eukaryota</taxon>
        <taxon>Fungi</taxon>
        <taxon>Dikarya</taxon>
        <taxon>Basidiomycota</taxon>
        <taxon>Agaricomycotina</taxon>
        <taxon>Agaricomycetes</taxon>
        <taxon>Agaricomycetidae</taxon>
        <taxon>Agaricales</taxon>
        <taxon>Schizophyllaceae</taxon>
        <taxon>Schizophyllum</taxon>
    </lineage>
</organism>
<feature type="compositionally biased region" description="Basic residues" evidence="1">
    <location>
        <begin position="37"/>
        <end position="46"/>
    </location>
</feature>
<protein>
    <submittedName>
        <fullName evidence="2">Expressed protein</fullName>
    </submittedName>
</protein>
<dbReference type="InParanoid" id="D8Q9Y3"/>
<evidence type="ECO:0000256" key="1">
    <source>
        <dbReference type="SAM" id="MobiDB-lite"/>
    </source>
</evidence>
<dbReference type="EMBL" id="GL377308">
    <property type="protein sequence ID" value="EFI95739.1"/>
    <property type="molecule type" value="Genomic_DNA"/>
</dbReference>
<gene>
    <name evidence="2" type="ORF">SCHCODRAFT_257765</name>
</gene>
<sequence length="59" mass="6855">MGRRISTYTPRQYKASRGAGSRWILPQMSRARATTRTTRRRASRRARYRGAVTLHGRCC</sequence>
<dbReference type="AlphaFoldDB" id="D8Q9Y3"/>
<feature type="region of interest" description="Disordered" evidence="1">
    <location>
        <begin position="26"/>
        <end position="46"/>
    </location>
</feature>
<name>D8Q9Y3_SCHCM</name>
<proteinExistence type="predicted"/>
<dbReference type="HOGENOM" id="CLU_2962168_0_0_1"/>
<accession>D8Q9Y3</accession>
<evidence type="ECO:0000313" key="3">
    <source>
        <dbReference type="Proteomes" id="UP000007431"/>
    </source>
</evidence>
<reference evidence="2 3" key="1">
    <citation type="journal article" date="2010" name="Nat. Biotechnol.">
        <title>Genome sequence of the model mushroom Schizophyllum commune.</title>
        <authorList>
            <person name="Ohm R.A."/>
            <person name="de Jong J.F."/>
            <person name="Lugones L.G."/>
            <person name="Aerts A."/>
            <person name="Kothe E."/>
            <person name="Stajich J.E."/>
            <person name="de Vries R.P."/>
            <person name="Record E."/>
            <person name="Levasseur A."/>
            <person name="Baker S.E."/>
            <person name="Bartholomew K.A."/>
            <person name="Coutinho P.M."/>
            <person name="Erdmann S."/>
            <person name="Fowler T.J."/>
            <person name="Gathman A.C."/>
            <person name="Lombard V."/>
            <person name="Henrissat B."/>
            <person name="Knabe N."/>
            <person name="Kuees U."/>
            <person name="Lilly W.W."/>
            <person name="Lindquist E."/>
            <person name="Lucas S."/>
            <person name="Magnuson J.K."/>
            <person name="Piumi F."/>
            <person name="Raudaskoski M."/>
            <person name="Salamov A."/>
            <person name="Schmutz J."/>
            <person name="Schwarze F.W.M.R."/>
            <person name="vanKuyk P.A."/>
            <person name="Horton J.S."/>
            <person name="Grigoriev I.V."/>
            <person name="Woesten H.A.B."/>
        </authorList>
    </citation>
    <scope>NUCLEOTIDE SEQUENCE [LARGE SCALE GENOMIC DNA]</scope>
    <source>
        <strain evidence="3">H4-8 / FGSC 9210</strain>
    </source>
</reference>
<dbReference type="Proteomes" id="UP000007431">
    <property type="component" value="Unassembled WGS sequence"/>
</dbReference>
<keyword evidence="3" id="KW-1185">Reference proteome</keyword>